<organism evidence="6 7">
    <name type="scientific">Paramuricea clavata</name>
    <name type="common">Red gorgonian</name>
    <name type="synonym">Violescent sea-whip</name>
    <dbReference type="NCBI Taxonomy" id="317549"/>
    <lineage>
        <taxon>Eukaryota</taxon>
        <taxon>Metazoa</taxon>
        <taxon>Cnidaria</taxon>
        <taxon>Anthozoa</taxon>
        <taxon>Octocorallia</taxon>
        <taxon>Malacalcyonacea</taxon>
        <taxon>Plexauridae</taxon>
        <taxon>Paramuricea</taxon>
    </lineage>
</organism>
<keyword evidence="4" id="KW-0862">Zinc</keyword>
<dbReference type="GO" id="GO:0003964">
    <property type="term" value="F:RNA-directed DNA polymerase activity"/>
    <property type="evidence" value="ECO:0007669"/>
    <property type="project" value="UniProtKB-KW"/>
</dbReference>
<proteinExistence type="predicted"/>
<gene>
    <name evidence="6" type="ORF">PACLA_8A018090</name>
</gene>
<keyword evidence="2" id="KW-0479">Metal-binding</keyword>
<dbReference type="InterPro" id="IPR012337">
    <property type="entry name" value="RNaseH-like_sf"/>
</dbReference>
<dbReference type="OrthoDB" id="5869280at2759"/>
<evidence type="ECO:0000256" key="1">
    <source>
        <dbReference type="ARBA" id="ARBA00004123"/>
    </source>
</evidence>
<dbReference type="GO" id="GO:0005634">
    <property type="term" value="C:nucleus"/>
    <property type="evidence" value="ECO:0007669"/>
    <property type="project" value="UniProtKB-SubCell"/>
</dbReference>
<evidence type="ECO:0000313" key="6">
    <source>
        <dbReference type="EMBL" id="CAB4039615.1"/>
    </source>
</evidence>
<evidence type="ECO:0000256" key="5">
    <source>
        <dbReference type="ARBA" id="ARBA00023242"/>
    </source>
</evidence>
<dbReference type="PANTHER" id="PTHR46481">
    <property type="entry name" value="ZINC FINGER BED DOMAIN-CONTAINING PROTEIN 4"/>
    <property type="match status" value="1"/>
</dbReference>
<keyword evidence="3" id="KW-0863">Zinc-finger</keyword>
<keyword evidence="5" id="KW-0539">Nucleus</keyword>
<dbReference type="InterPro" id="IPR008906">
    <property type="entry name" value="HATC_C_dom"/>
</dbReference>
<name>A0A6S7K2K0_PARCT</name>
<evidence type="ECO:0000256" key="2">
    <source>
        <dbReference type="ARBA" id="ARBA00022723"/>
    </source>
</evidence>
<evidence type="ECO:0000313" key="7">
    <source>
        <dbReference type="Proteomes" id="UP001152795"/>
    </source>
</evidence>
<comment type="subcellular location">
    <subcellularLocation>
        <location evidence="1">Nucleus</location>
    </subcellularLocation>
</comment>
<dbReference type="PANTHER" id="PTHR46481:SF10">
    <property type="entry name" value="ZINC FINGER BED DOMAIN-CONTAINING PROTEIN 39"/>
    <property type="match status" value="1"/>
</dbReference>
<evidence type="ECO:0000256" key="4">
    <source>
        <dbReference type="ARBA" id="ARBA00022833"/>
    </source>
</evidence>
<dbReference type="Pfam" id="PF05699">
    <property type="entry name" value="Dimer_Tnp_hAT"/>
    <property type="match status" value="1"/>
</dbReference>
<keyword evidence="6" id="KW-0808">Transferase</keyword>
<accession>A0A6S7K2K0</accession>
<sequence>VRALLADDIPETLIDQWSQSCQSNMADVLSSNSSEEDDAVTNPIQLAINKGANITEPDRAAISRKRKIVKNSGKYKASRMKNHSKNDTCVWDRLKDFPGQHFVNENGQLRCNACSEIISIKKSSIEKHVQSKKHVNGIASIAKSKKENQTILECLKKQDIRDPGIEISKIDIMRPFLEKYARHRLTGASHMKDIIPTVLEKEREKIKAEIQNVQEVSMIFDGTARLAIVIRYVQENFKPTQRLICLEVLAKPLKGSKLAQRLMSCLAVNHNFGPNMVLATMRDGAAVNGAAIRQLSFFYPNIFDVTCFSHTIDNEKFSVQFHTIVRAFKVARLCCPVQVQQLKPDAAALEEFSNFPFVNDNTIANLANELPDYLAAVDGVTLGNEDEKVTWWAAQRETLPHWSALVKKLLLIQPSSAAAERVFSLLNSMSSQQGNSLEDYIEASVMVRYNSTQRKH</sequence>
<dbReference type="GO" id="GO:0008270">
    <property type="term" value="F:zinc ion binding"/>
    <property type="evidence" value="ECO:0007669"/>
    <property type="project" value="UniProtKB-KW"/>
</dbReference>
<protein>
    <submittedName>
        <fullName evidence="6">RNA-directed DNA polymerase from transposon BS</fullName>
    </submittedName>
</protein>
<dbReference type="GO" id="GO:0046983">
    <property type="term" value="F:protein dimerization activity"/>
    <property type="evidence" value="ECO:0007669"/>
    <property type="project" value="InterPro"/>
</dbReference>
<keyword evidence="6" id="KW-0548">Nucleotidyltransferase</keyword>
<dbReference type="AlphaFoldDB" id="A0A6S7K2K0"/>
<feature type="non-terminal residue" evidence="6">
    <location>
        <position position="1"/>
    </location>
</feature>
<reference evidence="6" key="1">
    <citation type="submission" date="2020-04" db="EMBL/GenBank/DDBJ databases">
        <authorList>
            <person name="Alioto T."/>
            <person name="Alioto T."/>
            <person name="Gomez Garrido J."/>
        </authorList>
    </citation>
    <scope>NUCLEOTIDE SEQUENCE</scope>
    <source>
        <strain evidence="6">A484AB</strain>
    </source>
</reference>
<comment type="caution">
    <text evidence="6">The sequence shown here is derived from an EMBL/GenBank/DDBJ whole genome shotgun (WGS) entry which is preliminary data.</text>
</comment>
<dbReference type="EMBL" id="CACRXK020025652">
    <property type="protein sequence ID" value="CAB4039615.1"/>
    <property type="molecule type" value="Genomic_DNA"/>
</dbReference>
<evidence type="ECO:0000256" key="3">
    <source>
        <dbReference type="ARBA" id="ARBA00022771"/>
    </source>
</evidence>
<dbReference type="SUPFAM" id="SSF53098">
    <property type="entry name" value="Ribonuclease H-like"/>
    <property type="match status" value="1"/>
</dbReference>
<dbReference type="InterPro" id="IPR052035">
    <property type="entry name" value="ZnF_BED_domain_contain"/>
</dbReference>
<keyword evidence="7" id="KW-1185">Reference proteome</keyword>
<keyword evidence="6" id="KW-0695">RNA-directed DNA polymerase</keyword>
<dbReference type="Proteomes" id="UP001152795">
    <property type="component" value="Unassembled WGS sequence"/>
</dbReference>